<dbReference type="RefSeq" id="WP_164509291.1">
    <property type="nucleotide sequence ID" value="NZ_JBHTOH010000076.1"/>
</dbReference>
<keyword evidence="3" id="KW-1185">Reference proteome</keyword>
<dbReference type="Proteomes" id="UP001597191">
    <property type="component" value="Unassembled WGS sequence"/>
</dbReference>
<keyword evidence="1" id="KW-1133">Transmembrane helix</keyword>
<reference evidence="3" key="1">
    <citation type="journal article" date="2019" name="Int. J. Syst. Evol. Microbiol.">
        <title>The Global Catalogue of Microorganisms (GCM) 10K type strain sequencing project: providing services to taxonomists for standard genome sequencing and annotation.</title>
        <authorList>
            <consortium name="The Broad Institute Genomics Platform"/>
            <consortium name="The Broad Institute Genome Sequencing Center for Infectious Disease"/>
            <person name="Wu L."/>
            <person name="Ma J."/>
        </authorList>
    </citation>
    <scope>NUCLEOTIDE SEQUENCE [LARGE SCALE GENOMIC DNA]</scope>
    <source>
        <strain evidence="3">CCM 8937</strain>
    </source>
</reference>
<organism evidence="2 3">
    <name type="scientific">Lapidilactobacillus gannanensis</name>
    <dbReference type="NCBI Taxonomy" id="2486002"/>
    <lineage>
        <taxon>Bacteria</taxon>
        <taxon>Bacillati</taxon>
        <taxon>Bacillota</taxon>
        <taxon>Bacilli</taxon>
        <taxon>Lactobacillales</taxon>
        <taxon>Lactobacillaceae</taxon>
        <taxon>Lapidilactobacillus</taxon>
    </lineage>
</organism>
<gene>
    <name evidence="2" type="ORF">ACFQ4R_07625</name>
</gene>
<sequence>MYMIIDFILLALFVLTIIYQHHQTFVYAATTCGIIAIIAIMPKIIQSFVGGKRGLSFEIRTNEINYYLEKITYNHWFGLGFPDSKRYDQLIHGPSSTHLATVNANYYLEDIGFLGVISVFGFLGIVGLVWFLIKLLSAFIRSQYKRELLLIIVYLATTVGTLSLLDPQRIFYLFTLIYIIEILAKSKIGNNLEEVL</sequence>
<protein>
    <submittedName>
        <fullName evidence="2">Uncharacterized protein</fullName>
    </submittedName>
</protein>
<evidence type="ECO:0000313" key="2">
    <source>
        <dbReference type="EMBL" id="MFD1411451.1"/>
    </source>
</evidence>
<name>A0ABW4BMK5_9LACO</name>
<dbReference type="EMBL" id="JBHTOH010000076">
    <property type="protein sequence ID" value="MFD1411451.1"/>
    <property type="molecule type" value="Genomic_DNA"/>
</dbReference>
<feature type="transmembrane region" description="Helical" evidence="1">
    <location>
        <begin position="111"/>
        <end position="136"/>
    </location>
</feature>
<evidence type="ECO:0000313" key="3">
    <source>
        <dbReference type="Proteomes" id="UP001597191"/>
    </source>
</evidence>
<proteinExistence type="predicted"/>
<accession>A0ABW4BMK5</accession>
<keyword evidence="1" id="KW-0472">Membrane</keyword>
<feature type="transmembrane region" description="Helical" evidence="1">
    <location>
        <begin position="148"/>
        <end position="165"/>
    </location>
</feature>
<evidence type="ECO:0000256" key="1">
    <source>
        <dbReference type="SAM" id="Phobius"/>
    </source>
</evidence>
<comment type="caution">
    <text evidence="2">The sequence shown here is derived from an EMBL/GenBank/DDBJ whole genome shotgun (WGS) entry which is preliminary data.</text>
</comment>
<keyword evidence="1" id="KW-0812">Transmembrane</keyword>